<organism evidence="8 9">
    <name type="scientific">Raphidocelis subcapitata</name>
    <dbReference type="NCBI Taxonomy" id="307507"/>
    <lineage>
        <taxon>Eukaryota</taxon>
        <taxon>Viridiplantae</taxon>
        <taxon>Chlorophyta</taxon>
        <taxon>core chlorophytes</taxon>
        <taxon>Chlorophyceae</taxon>
        <taxon>CS clade</taxon>
        <taxon>Sphaeropleales</taxon>
        <taxon>Selenastraceae</taxon>
        <taxon>Raphidocelis</taxon>
    </lineage>
</organism>
<dbReference type="InterPro" id="IPR007273">
    <property type="entry name" value="SCAMP"/>
</dbReference>
<gene>
    <name evidence="8" type="ORF">Rsub_03011</name>
</gene>
<keyword evidence="6" id="KW-1003">Cell membrane</keyword>
<feature type="region of interest" description="Disordered" evidence="7">
    <location>
        <begin position="1"/>
        <end position="74"/>
    </location>
</feature>
<keyword evidence="6" id="KW-0813">Transport</keyword>
<dbReference type="GO" id="GO:0005886">
    <property type="term" value="C:plasma membrane"/>
    <property type="evidence" value="ECO:0007669"/>
    <property type="project" value="UniProtKB-SubCell"/>
</dbReference>
<dbReference type="PANTHER" id="PTHR10687:SF2">
    <property type="entry name" value="SECRETORY CARRIER-ASSOCIATED MEMBRANE PROTEIN"/>
    <property type="match status" value="1"/>
</dbReference>
<reference evidence="8 9" key="1">
    <citation type="journal article" date="2018" name="Sci. Rep.">
        <title>Raphidocelis subcapitata (=Pseudokirchneriella subcapitata) provides an insight into genome evolution and environmental adaptations in the Sphaeropleales.</title>
        <authorList>
            <person name="Suzuki S."/>
            <person name="Yamaguchi H."/>
            <person name="Nakajima N."/>
            <person name="Kawachi M."/>
        </authorList>
    </citation>
    <scope>NUCLEOTIDE SEQUENCE [LARGE SCALE GENOMIC DNA]</scope>
    <source>
        <strain evidence="8 9">NIES-35</strain>
    </source>
</reference>
<dbReference type="AlphaFoldDB" id="A0A2V0NYP3"/>
<dbReference type="GO" id="GO:0015031">
    <property type="term" value="P:protein transport"/>
    <property type="evidence" value="ECO:0007669"/>
    <property type="project" value="InterPro"/>
</dbReference>
<proteinExistence type="inferred from homology"/>
<feature type="transmembrane region" description="Helical" evidence="6">
    <location>
        <begin position="179"/>
        <end position="201"/>
    </location>
</feature>
<dbReference type="Pfam" id="PF04144">
    <property type="entry name" value="SCAMP"/>
    <property type="match status" value="1"/>
</dbReference>
<evidence type="ECO:0000256" key="7">
    <source>
        <dbReference type="SAM" id="MobiDB-lite"/>
    </source>
</evidence>
<comment type="function">
    <text evidence="1 6">Probably involved in membrane trafficking.</text>
</comment>
<feature type="compositionally biased region" description="Low complexity" evidence="7">
    <location>
        <begin position="55"/>
        <end position="74"/>
    </location>
</feature>
<sequence length="319" mass="33638">MATGGWGGYASNPFGQQPPAPGGTESPERDPRPGGGAYGAWGSPATSAGAWAPQGSPSPAKGKPPAASAAAAAAPSAPPATFNIDLGGGSLEQRAAALARREAELAKRESDLAHLNATARPNNFPPLWPVTYHNISEQIPPYNRSMIRFHFMTELLVVAGLIWNAAIMLAAMFCGKLSLTWWLVSFIALILGVPLSWGMYYKSLCRAANTDGALYPYLRSALTILINVAWCVWMVLGLNKLGEFSGGIFPLLRFFQAKGDAQSLAFGILCIINVVIWGLAGVGSWLSLGLAVAAMRRGAAPRLEYESRLGMGPSGLPTV</sequence>
<dbReference type="PANTHER" id="PTHR10687">
    <property type="entry name" value="SECRETORY CARRIER-ASSOCIATED MEMBRANE PROTEIN SCAMP"/>
    <property type="match status" value="1"/>
</dbReference>
<evidence type="ECO:0000256" key="3">
    <source>
        <dbReference type="ARBA" id="ARBA00022692"/>
    </source>
</evidence>
<comment type="similarity">
    <text evidence="2 6">Belongs to the SCAMP family.</text>
</comment>
<keyword evidence="9" id="KW-1185">Reference proteome</keyword>
<dbReference type="EMBL" id="BDRX01000019">
    <property type="protein sequence ID" value="GBF90710.1"/>
    <property type="molecule type" value="Genomic_DNA"/>
</dbReference>
<keyword evidence="6" id="KW-0968">Cytoplasmic vesicle</keyword>
<dbReference type="FunCoup" id="A0A2V0NYP3">
    <property type="interactions" value="1899"/>
</dbReference>
<evidence type="ECO:0000313" key="8">
    <source>
        <dbReference type="EMBL" id="GBF90710.1"/>
    </source>
</evidence>
<keyword evidence="5 6" id="KW-0472">Membrane</keyword>
<evidence type="ECO:0000256" key="6">
    <source>
        <dbReference type="RuleBase" id="RU363122"/>
    </source>
</evidence>
<comment type="subcellular location">
    <subcellularLocation>
        <location evidence="6">Cell membrane</location>
        <topology evidence="6">Multi-pass membrane protein</topology>
    </subcellularLocation>
    <subcellularLocation>
        <location evidence="6">Cytoplasmic vesicle</location>
        <location evidence="6">Secretory vesicle membrane</location>
        <topology evidence="6">Multi-pass membrane protein</topology>
    </subcellularLocation>
</comment>
<dbReference type="OrthoDB" id="543806at2759"/>
<name>A0A2V0NYP3_9CHLO</name>
<keyword evidence="3 6" id="KW-0812">Transmembrane</keyword>
<dbReference type="GO" id="GO:0030658">
    <property type="term" value="C:transport vesicle membrane"/>
    <property type="evidence" value="ECO:0007669"/>
    <property type="project" value="UniProtKB-SubCell"/>
</dbReference>
<evidence type="ECO:0000313" key="9">
    <source>
        <dbReference type="Proteomes" id="UP000247498"/>
    </source>
</evidence>
<evidence type="ECO:0000256" key="2">
    <source>
        <dbReference type="ARBA" id="ARBA00010482"/>
    </source>
</evidence>
<feature type="transmembrane region" description="Helical" evidence="6">
    <location>
        <begin position="151"/>
        <end position="173"/>
    </location>
</feature>
<accession>A0A2V0NYP3</accession>
<keyword evidence="4 6" id="KW-1133">Transmembrane helix</keyword>
<comment type="caution">
    <text evidence="8">The sequence shown here is derived from an EMBL/GenBank/DDBJ whole genome shotgun (WGS) entry which is preliminary data.</text>
</comment>
<evidence type="ECO:0000256" key="5">
    <source>
        <dbReference type="ARBA" id="ARBA00023136"/>
    </source>
</evidence>
<evidence type="ECO:0000256" key="4">
    <source>
        <dbReference type="ARBA" id="ARBA00022989"/>
    </source>
</evidence>
<feature type="transmembrane region" description="Helical" evidence="6">
    <location>
        <begin position="264"/>
        <end position="293"/>
    </location>
</feature>
<feature type="transmembrane region" description="Helical" evidence="6">
    <location>
        <begin position="213"/>
        <end position="236"/>
    </location>
</feature>
<dbReference type="Proteomes" id="UP000247498">
    <property type="component" value="Unassembled WGS sequence"/>
</dbReference>
<dbReference type="GO" id="GO:0032588">
    <property type="term" value="C:trans-Golgi network membrane"/>
    <property type="evidence" value="ECO:0007669"/>
    <property type="project" value="TreeGrafter"/>
</dbReference>
<dbReference type="InParanoid" id="A0A2V0NYP3"/>
<dbReference type="GO" id="GO:0055038">
    <property type="term" value="C:recycling endosome membrane"/>
    <property type="evidence" value="ECO:0007669"/>
    <property type="project" value="TreeGrafter"/>
</dbReference>
<evidence type="ECO:0000256" key="1">
    <source>
        <dbReference type="ARBA" id="ARBA00004003"/>
    </source>
</evidence>
<protein>
    <recommendedName>
        <fullName evidence="6">Secretory carrier-associated membrane protein</fullName>
        <shortName evidence="6">Secretory carrier membrane protein</shortName>
    </recommendedName>
</protein>